<dbReference type="AlphaFoldDB" id="A0ABD5CD48"/>
<dbReference type="EMBL" id="JAVIZN010000002">
    <property type="protein sequence ID" value="MDR6201877.1"/>
    <property type="molecule type" value="Genomic_DNA"/>
</dbReference>
<accession>A0ABD5CD48</accession>
<sequence length="515" mass="57169">MNRGEFLQGDVAAFVTWLCKRLPTLEVRLRFARSKFVPDGIDAVAIGIEQVLGHYSWSVSWTDRRSGSRVVSDDWASTRSSLNRLSVWLRESVASGDEAAAGQAAREVLCWGGVRGAIPFIDAKVRDELLCVYLRGLAPLFSLEGDQHLDALNADNVHRFDAGMTKIHSLLDTSGSPIYDSRVGAALALLHEMFRHETEHEGVKHGPLAFPSGRARGQQIRDPGDLGLAPAPQFYKPHVPRYEWARWQLRAGWIIREVLQRTTLFESESADGAIGNMAARCHAFEASLFMIGYDLRSLTGGAETAIAADAMRAGRRARRRGNWVPTGHSFSSVLAAYLEYRQTSPADIGRNGLRQWLQQPAQTERYAAFNKSFSSYCYPFREPEFNLFDRSLKELESISHGGQSGLIAANYGEPQFIAGDEREQVCLVCAGLAGYCGLLESSETANRRLVRKELAGTAKSAATLLSVGRDVGRHFGLLDSKNLPTDWFYRFFADGFDYFRDRLGVDGAGYDTDPR</sequence>
<comment type="caution">
    <text evidence="1">The sequence shown here is derived from an EMBL/GenBank/DDBJ whole genome shotgun (WGS) entry which is preliminary data.</text>
</comment>
<name>A0ABD5CD48_9BURK</name>
<protein>
    <submittedName>
        <fullName evidence="1">Uncharacterized protein</fullName>
    </submittedName>
</protein>
<gene>
    <name evidence="1" type="ORF">QF025_000597</name>
</gene>
<organism evidence="1 2">
    <name type="scientific">Paraburkholderia graminis</name>
    <dbReference type="NCBI Taxonomy" id="60548"/>
    <lineage>
        <taxon>Bacteria</taxon>
        <taxon>Pseudomonadati</taxon>
        <taxon>Pseudomonadota</taxon>
        <taxon>Betaproteobacteria</taxon>
        <taxon>Burkholderiales</taxon>
        <taxon>Burkholderiaceae</taxon>
        <taxon>Paraburkholderia</taxon>
    </lineage>
</organism>
<evidence type="ECO:0000313" key="1">
    <source>
        <dbReference type="EMBL" id="MDR6201877.1"/>
    </source>
</evidence>
<reference evidence="1 2" key="1">
    <citation type="submission" date="2023-08" db="EMBL/GenBank/DDBJ databases">
        <title>Genome sequencing of plant associated microbes to promote plant fitness in Sorghum bicolor and Oryza sativa.</title>
        <authorList>
            <person name="Coleman-Derr D."/>
        </authorList>
    </citation>
    <scope>NUCLEOTIDE SEQUENCE [LARGE SCALE GENOMIC DNA]</scope>
    <source>
        <strain evidence="1 2">SLBN-33</strain>
    </source>
</reference>
<evidence type="ECO:0000313" key="2">
    <source>
        <dbReference type="Proteomes" id="UP001245184"/>
    </source>
</evidence>
<dbReference type="Proteomes" id="UP001245184">
    <property type="component" value="Unassembled WGS sequence"/>
</dbReference>
<dbReference type="RefSeq" id="WP_310030123.1">
    <property type="nucleotide sequence ID" value="NZ_JAVIZN010000002.1"/>
</dbReference>
<proteinExistence type="predicted"/>